<evidence type="ECO:0000259" key="2">
    <source>
        <dbReference type="Pfam" id="PF00004"/>
    </source>
</evidence>
<comment type="caution">
    <text evidence="3">The sequence shown here is derived from an EMBL/GenBank/DDBJ whole genome shotgun (WGS) entry which is preliminary data.</text>
</comment>
<organism evidence="3 4">
    <name type="scientific">Tanacetum coccineum</name>
    <dbReference type="NCBI Taxonomy" id="301880"/>
    <lineage>
        <taxon>Eukaryota</taxon>
        <taxon>Viridiplantae</taxon>
        <taxon>Streptophyta</taxon>
        <taxon>Embryophyta</taxon>
        <taxon>Tracheophyta</taxon>
        <taxon>Spermatophyta</taxon>
        <taxon>Magnoliopsida</taxon>
        <taxon>eudicotyledons</taxon>
        <taxon>Gunneridae</taxon>
        <taxon>Pentapetalae</taxon>
        <taxon>asterids</taxon>
        <taxon>campanulids</taxon>
        <taxon>Asterales</taxon>
        <taxon>Asteraceae</taxon>
        <taxon>Asteroideae</taxon>
        <taxon>Anthemideae</taxon>
        <taxon>Anthemidinae</taxon>
        <taxon>Tanacetum</taxon>
    </lineage>
</organism>
<comment type="similarity">
    <text evidence="1">Belongs to the AAA ATPase family.</text>
</comment>
<reference evidence="3" key="2">
    <citation type="submission" date="2022-01" db="EMBL/GenBank/DDBJ databases">
        <authorList>
            <person name="Yamashiro T."/>
            <person name="Shiraishi A."/>
            <person name="Satake H."/>
            <person name="Nakayama K."/>
        </authorList>
    </citation>
    <scope>NUCLEOTIDE SEQUENCE</scope>
</reference>
<sequence length="336" mass="37037">IKDDKEKDPEAIQAAFMLGLEKIKVHVKRSEKESSYESDEEETVLQAQAAHPCMIFFDELGSLAPAKGASGDSGGVMDRVVSQDLFTIEASNIPDLIDAALLRPGRFDKLLYIGVATDPSYSNLYQIITPVKCTLKYPWTFTAHFYVLDSSADNQKPVKLSSQAGTTHEISSSDIINSRQVSAIKEEATRSGNVDNRLETSTASELEDLLDRALELGPAAKKFVKDDDEIKDDKNTFTWLKIMGKKDKGKVAADLINQKRQVAAYLMTTHEITLDVRNDSVVVHSVKPAYGADMEDPRLILLAKGRFLLLQQSTSKPAPRSGAWADTLVSNKSETL</sequence>
<proteinExistence type="inferred from homology"/>
<accession>A0ABQ5GWV9</accession>
<dbReference type="Gene3D" id="3.40.50.300">
    <property type="entry name" value="P-loop containing nucleotide triphosphate hydrolases"/>
    <property type="match status" value="1"/>
</dbReference>
<dbReference type="InterPro" id="IPR050168">
    <property type="entry name" value="AAA_ATPase_domain"/>
</dbReference>
<evidence type="ECO:0000313" key="4">
    <source>
        <dbReference type="Proteomes" id="UP001151760"/>
    </source>
</evidence>
<dbReference type="InterPro" id="IPR027417">
    <property type="entry name" value="P-loop_NTPase"/>
</dbReference>
<feature type="domain" description="ATPase AAA-type core" evidence="2">
    <location>
        <begin position="36"/>
        <end position="114"/>
    </location>
</feature>
<dbReference type="Pfam" id="PF00004">
    <property type="entry name" value="AAA"/>
    <property type="match status" value="1"/>
</dbReference>
<dbReference type="InterPro" id="IPR003959">
    <property type="entry name" value="ATPase_AAA_core"/>
</dbReference>
<protein>
    <submittedName>
        <fullName evidence="3">Peroxisome biogenesis protein 6</fullName>
    </submittedName>
</protein>
<evidence type="ECO:0000313" key="3">
    <source>
        <dbReference type="EMBL" id="GJT79989.1"/>
    </source>
</evidence>
<keyword evidence="1" id="KW-0067">ATP-binding</keyword>
<dbReference type="PANTHER" id="PTHR23077:SF9">
    <property type="entry name" value="PEROXISOMAL ATPASE PEX6"/>
    <property type="match status" value="1"/>
</dbReference>
<keyword evidence="1" id="KW-0547">Nucleotide-binding</keyword>
<reference evidence="3" key="1">
    <citation type="journal article" date="2022" name="Int. J. Mol. Sci.">
        <title>Draft Genome of Tanacetum Coccineum: Genomic Comparison of Closely Related Tanacetum-Family Plants.</title>
        <authorList>
            <person name="Yamashiro T."/>
            <person name="Shiraishi A."/>
            <person name="Nakayama K."/>
            <person name="Satake H."/>
        </authorList>
    </citation>
    <scope>NUCLEOTIDE SEQUENCE</scope>
</reference>
<dbReference type="PROSITE" id="PS00674">
    <property type="entry name" value="AAA"/>
    <property type="match status" value="1"/>
</dbReference>
<keyword evidence="4" id="KW-1185">Reference proteome</keyword>
<gene>
    <name evidence="3" type="ORF">Tco_1054331</name>
</gene>
<feature type="non-terminal residue" evidence="3">
    <location>
        <position position="1"/>
    </location>
</feature>
<dbReference type="Proteomes" id="UP001151760">
    <property type="component" value="Unassembled WGS sequence"/>
</dbReference>
<dbReference type="PANTHER" id="PTHR23077">
    <property type="entry name" value="AAA-FAMILY ATPASE"/>
    <property type="match status" value="1"/>
</dbReference>
<dbReference type="Gene3D" id="1.10.8.60">
    <property type="match status" value="1"/>
</dbReference>
<dbReference type="InterPro" id="IPR003960">
    <property type="entry name" value="ATPase_AAA_CS"/>
</dbReference>
<dbReference type="SUPFAM" id="SSF52540">
    <property type="entry name" value="P-loop containing nucleoside triphosphate hydrolases"/>
    <property type="match status" value="1"/>
</dbReference>
<dbReference type="EMBL" id="BQNB010018949">
    <property type="protein sequence ID" value="GJT79989.1"/>
    <property type="molecule type" value="Genomic_DNA"/>
</dbReference>
<evidence type="ECO:0000256" key="1">
    <source>
        <dbReference type="RuleBase" id="RU003651"/>
    </source>
</evidence>
<name>A0ABQ5GWV9_9ASTR</name>